<gene>
    <name evidence="2" type="ORF">DEBURN_LOCUS3725</name>
</gene>
<evidence type="ECO:0000313" key="3">
    <source>
        <dbReference type="Proteomes" id="UP000789706"/>
    </source>
</evidence>
<dbReference type="AlphaFoldDB" id="A0A9N8WA58"/>
<reference evidence="2" key="1">
    <citation type="submission" date="2021-06" db="EMBL/GenBank/DDBJ databases">
        <authorList>
            <person name="Kallberg Y."/>
            <person name="Tangrot J."/>
            <person name="Rosling A."/>
        </authorList>
    </citation>
    <scope>NUCLEOTIDE SEQUENCE</scope>
    <source>
        <strain evidence="2">AZ414A</strain>
    </source>
</reference>
<comment type="caution">
    <text evidence="2">The sequence shown here is derived from an EMBL/GenBank/DDBJ whole genome shotgun (WGS) entry which is preliminary data.</text>
</comment>
<dbReference type="EMBL" id="CAJVPK010000245">
    <property type="protein sequence ID" value="CAG8482198.1"/>
    <property type="molecule type" value="Genomic_DNA"/>
</dbReference>
<accession>A0A9N8WA58</accession>
<name>A0A9N8WA58_9GLOM</name>
<keyword evidence="1" id="KW-0175">Coiled coil</keyword>
<proteinExistence type="predicted"/>
<organism evidence="2 3">
    <name type="scientific">Diversispora eburnea</name>
    <dbReference type="NCBI Taxonomy" id="1213867"/>
    <lineage>
        <taxon>Eukaryota</taxon>
        <taxon>Fungi</taxon>
        <taxon>Fungi incertae sedis</taxon>
        <taxon>Mucoromycota</taxon>
        <taxon>Glomeromycotina</taxon>
        <taxon>Glomeromycetes</taxon>
        <taxon>Diversisporales</taxon>
        <taxon>Diversisporaceae</taxon>
        <taxon>Diversispora</taxon>
    </lineage>
</organism>
<sequence length="536" mass="62569">MKVMEFFPPYEEQGQFVDLITLPKSSDFLARLQKFTFSFTSQLSKRIQDIEILDVLDNEGLVALINAQTNLYDIKLIEGTSEIPKVILALSKKSDTLRKVYITGYSATTSVDSFFQQPPNFENLEELSLIQFSTRNKPLYHYPDFLVHRTRLVQFLQQTAQQAQQRYQQLQQQQQNLQQQIQQHQIALQQQQVYLQQTMRIQSHNPRASTQLQTALQQLQQTNQQQLQQTSQQLLTQQQQLNQQLQQLQQLINQQQTTNQQQTIQTTQTVQTTQPINQQQQQSTQTITYRTKSSDETCNFSTNHRTSNSTISFNATNTSTTSSRSIITFTTNERQLFYQNLQDYNQQLSSLNPNLNDLNYSNLRKLEIELYNGQYIQQYISLILNVNGNLMEELVIKLFNTYDSDNYPILFTTIIENCPKLKRIDLIVSNDSILQIPQLFSNCMKLESVNLDTVKIEPWDISEILYNLGDIVPMKLKNLSLGEFSWKYSDDALYYFFNCCDERLEFKPLQFGVGHLLEDRVLKVFYEFISNGVIEV</sequence>
<evidence type="ECO:0000256" key="1">
    <source>
        <dbReference type="SAM" id="Coils"/>
    </source>
</evidence>
<feature type="coiled-coil region" evidence="1">
    <location>
        <begin position="153"/>
        <end position="265"/>
    </location>
</feature>
<protein>
    <submittedName>
        <fullName evidence="2">11287_t:CDS:1</fullName>
    </submittedName>
</protein>
<dbReference type="OrthoDB" id="2442671at2759"/>
<dbReference type="Proteomes" id="UP000789706">
    <property type="component" value="Unassembled WGS sequence"/>
</dbReference>
<evidence type="ECO:0000313" key="2">
    <source>
        <dbReference type="EMBL" id="CAG8482198.1"/>
    </source>
</evidence>
<keyword evidence="3" id="KW-1185">Reference proteome</keyword>